<sequence>MGVSFRVHHSDPYQGKDGGPPKEISRLIQARAATINQHAGEDEGWAVWSGRRNRRFQLGVFLSGKPGPSSLSFDHDSWYGDLNLDADHFCELPVGPQIGLRLVAIVEAVLEVFSRAVGDDPPTSLRRTKRELEWLADGGTDPGPGTLPPLRVRRPSPMPVERFWELVSATVDERTGAFLLPWKEADKFTARMRLLIEDLDSADHAAHAESVMGYLSADVWENVRASVVSLGREMYEHVRATPAVLGELIMTTEAFDGGEHDLGEALLYLEGSDSD</sequence>
<proteinExistence type="predicted"/>
<gene>
    <name evidence="3" type="ORF">DFJ65_0447</name>
</gene>
<evidence type="ECO:0000313" key="3">
    <source>
        <dbReference type="EMBL" id="REF29496.1"/>
    </source>
</evidence>
<evidence type="ECO:0000313" key="4">
    <source>
        <dbReference type="Proteomes" id="UP000256253"/>
    </source>
</evidence>
<dbReference type="InterPro" id="IPR025334">
    <property type="entry name" value="DUF4240"/>
</dbReference>
<protein>
    <submittedName>
        <fullName evidence="3">Uncharacterized protein DUF4240</fullName>
    </submittedName>
</protein>
<keyword evidence="4" id="KW-1185">Reference proteome</keyword>
<dbReference type="Proteomes" id="UP000256253">
    <property type="component" value="Unassembled WGS sequence"/>
</dbReference>
<comment type="caution">
    <text evidence="3">The sequence shown here is derived from an EMBL/GenBank/DDBJ whole genome shotgun (WGS) entry which is preliminary data.</text>
</comment>
<dbReference type="OrthoDB" id="6200718at2"/>
<feature type="domain" description="DUF4240" evidence="2">
    <location>
        <begin position="180"/>
        <end position="268"/>
    </location>
</feature>
<evidence type="ECO:0000256" key="1">
    <source>
        <dbReference type="SAM" id="MobiDB-lite"/>
    </source>
</evidence>
<dbReference type="EMBL" id="QTUA01000001">
    <property type="protein sequence ID" value="REF29496.1"/>
    <property type="molecule type" value="Genomic_DNA"/>
</dbReference>
<feature type="region of interest" description="Disordered" evidence="1">
    <location>
        <begin position="1"/>
        <end position="22"/>
    </location>
</feature>
<accession>A0A3D9UJL4</accession>
<dbReference type="AlphaFoldDB" id="A0A3D9UJL4"/>
<evidence type="ECO:0000259" key="2">
    <source>
        <dbReference type="Pfam" id="PF14024"/>
    </source>
</evidence>
<organism evidence="3 4">
    <name type="scientific">Calidifontibacter indicus</name>
    <dbReference type="NCBI Taxonomy" id="419650"/>
    <lineage>
        <taxon>Bacteria</taxon>
        <taxon>Bacillati</taxon>
        <taxon>Actinomycetota</taxon>
        <taxon>Actinomycetes</taxon>
        <taxon>Micrococcales</taxon>
        <taxon>Dermacoccaceae</taxon>
        <taxon>Calidifontibacter</taxon>
    </lineage>
</organism>
<name>A0A3D9UJL4_9MICO</name>
<reference evidence="3 4" key="1">
    <citation type="submission" date="2018-08" db="EMBL/GenBank/DDBJ databases">
        <title>Sequencing the genomes of 1000 actinobacteria strains.</title>
        <authorList>
            <person name="Klenk H.-P."/>
        </authorList>
    </citation>
    <scope>NUCLEOTIDE SEQUENCE [LARGE SCALE GENOMIC DNA]</scope>
    <source>
        <strain evidence="3 4">DSM 22967</strain>
    </source>
</reference>
<dbReference type="Pfam" id="PF14024">
    <property type="entry name" value="DUF4240"/>
    <property type="match status" value="1"/>
</dbReference>